<reference evidence="2 4" key="2">
    <citation type="journal article" date="2012" name="J. Bacteriol.">
        <title>Genome Sequence of Janibacter hoylei MTCC8307, Isolated from the Stratospheric Air.</title>
        <authorList>
            <person name="Pawar S.P."/>
            <person name="Dhotre D.P."/>
            <person name="Shetty S.A."/>
            <person name="Chowdhury S.P."/>
            <person name="Chaudhari B.L."/>
            <person name="Shouche Y.S."/>
        </authorList>
    </citation>
    <scope>NUCLEOTIDE SEQUENCE [LARGE SCALE GENOMIC DNA]</scope>
    <source>
        <strain evidence="2 4">PVAS-1</strain>
    </source>
</reference>
<evidence type="ECO:0000256" key="1">
    <source>
        <dbReference type="SAM" id="MobiDB-lite"/>
    </source>
</evidence>
<evidence type="ECO:0000313" key="3">
    <source>
        <dbReference type="EMBL" id="RWU85114.1"/>
    </source>
</evidence>
<name>K1ESM4_9MICO</name>
<evidence type="ECO:0000313" key="5">
    <source>
        <dbReference type="Proteomes" id="UP000288711"/>
    </source>
</evidence>
<dbReference type="AlphaFoldDB" id="K1ESM4"/>
<dbReference type="RefSeq" id="WP_007925313.1">
    <property type="nucleotide sequence ID" value="NZ_ALWX01000014.1"/>
</dbReference>
<reference evidence="3" key="3">
    <citation type="submission" date="2017-11" db="EMBL/GenBank/DDBJ databases">
        <authorList>
            <person name="Seuylemezian A."/>
            <person name="Cooper K."/>
            <person name="Vaishampayan P."/>
        </authorList>
    </citation>
    <scope>NUCLEOTIDE SEQUENCE</scope>
    <source>
        <strain evidence="3">PVAS-1</strain>
    </source>
</reference>
<comment type="caution">
    <text evidence="2">The sequence shown here is derived from an EMBL/GenBank/DDBJ whole genome shotgun (WGS) entry which is preliminary data.</text>
</comment>
<gene>
    <name evidence="2" type="ORF">B277_03915</name>
    <name evidence="3" type="ORF">CWN80_02905</name>
</gene>
<proteinExistence type="predicted"/>
<protein>
    <submittedName>
        <fullName evidence="2">Uncharacterized protein</fullName>
    </submittedName>
</protein>
<feature type="region of interest" description="Disordered" evidence="1">
    <location>
        <begin position="291"/>
        <end position="315"/>
    </location>
</feature>
<dbReference type="STRING" id="1210046.B277_03915"/>
<reference evidence="3 5" key="1">
    <citation type="journal article" date="2009" name="Int. J. Syst. Evol. Microbiol.">
        <title>Janibacter hoylei sp. nov., Bacillus isronensis sp. nov. and Bacillus aryabhattai sp. nov., isolated from cryotubes used for collecting air from the upper atmosphere.</title>
        <authorList>
            <person name="Shivaji S."/>
            <person name="Chaturvedi P."/>
            <person name="Begum Z."/>
            <person name="Pindi P.K."/>
            <person name="Manorama R."/>
            <person name="Padmanaban D.A."/>
            <person name="Shouche Y.S."/>
            <person name="Pawar S."/>
            <person name="Vaishampayan P."/>
            <person name="Dutt C.B."/>
            <person name="Datta G.N."/>
            <person name="Manchanda R.K."/>
            <person name="Rao U.R."/>
            <person name="Bhargava P.M."/>
            <person name="Narlikar J.V."/>
        </authorList>
    </citation>
    <scope>NUCLEOTIDE SEQUENCE [LARGE SCALE GENOMIC DNA]</scope>
    <source>
        <strain evidence="3 5">PVAS-1</strain>
    </source>
</reference>
<dbReference type="EMBL" id="ALWX01000014">
    <property type="protein sequence ID" value="EKA62163.1"/>
    <property type="molecule type" value="Genomic_DNA"/>
</dbReference>
<evidence type="ECO:0000313" key="2">
    <source>
        <dbReference type="EMBL" id="EKA62163.1"/>
    </source>
</evidence>
<dbReference type="Proteomes" id="UP000004474">
    <property type="component" value="Unassembled WGS sequence"/>
</dbReference>
<accession>K1ESM4</accession>
<dbReference type="Proteomes" id="UP000288711">
    <property type="component" value="Unassembled WGS sequence"/>
</dbReference>
<keyword evidence="5" id="KW-1185">Reference proteome</keyword>
<evidence type="ECO:0000313" key="4">
    <source>
        <dbReference type="Proteomes" id="UP000004474"/>
    </source>
</evidence>
<organism evidence="2 4">
    <name type="scientific">Janibacter hoylei PVAS-1</name>
    <dbReference type="NCBI Taxonomy" id="1210046"/>
    <lineage>
        <taxon>Bacteria</taxon>
        <taxon>Bacillati</taxon>
        <taxon>Actinomycetota</taxon>
        <taxon>Actinomycetes</taxon>
        <taxon>Micrococcales</taxon>
        <taxon>Intrasporangiaceae</taxon>
        <taxon>Janibacter</taxon>
    </lineage>
</organism>
<sequence length="315" mass="34794">MSTKKTKSAPVTGADITAHINDVIHAPATRLEELAKKITAKVTDLETAIRPPSTDALLQEVTAADVDLDDLADRLAQVVEEAATSRARSEQNRATADAYRQQARAIRAQAEDARADAHRDVIGYLDEQMQDVVADVRTLAEQHPQLIGLAQVQANPSLLGASQEQGRVMGVYRAIRAAQREAYKRERLSQGADWVRVNARSGLLRDAIDHEAHWVNERRAIGSSRSRLASHAGSHRSTAAAWYTDVDPLPWPPMRPSADHAGDDLWTWLVWAVENAQLWVPTVDELEDADADNQRMLDRPPVARPQGRPSSRRTA</sequence>
<dbReference type="EMBL" id="PIPF01000002">
    <property type="protein sequence ID" value="RWU85114.1"/>
    <property type="molecule type" value="Genomic_DNA"/>
</dbReference>